<dbReference type="InterPro" id="IPR018511">
    <property type="entry name" value="Hemolysin-typ_Ca-bd_CS"/>
</dbReference>
<dbReference type="InterPro" id="IPR035940">
    <property type="entry name" value="CAP_sf"/>
</dbReference>
<feature type="compositionally biased region" description="Basic and acidic residues" evidence="3">
    <location>
        <begin position="378"/>
        <end position="390"/>
    </location>
</feature>
<proteinExistence type="predicted"/>
<dbReference type="InterPro" id="IPR014044">
    <property type="entry name" value="CAP_dom"/>
</dbReference>
<evidence type="ECO:0000256" key="3">
    <source>
        <dbReference type="SAM" id="MobiDB-lite"/>
    </source>
</evidence>
<dbReference type="PROSITE" id="PS00330">
    <property type="entry name" value="HEMOLYSIN_CALCIUM"/>
    <property type="match status" value="3"/>
</dbReference>
<dbReference type="Gene3D" id="3.40.33.10">
    <property type="entry name" value="CAP"/>
    <property type="match status" value="1"/>
</dbReference>
<feature type="compositionally biased region" description="Basic and acidic residues" evidence="3">
    <location>
        <begin position="352"/>
        <end position="366"/>
    </location>
</feature>
<feature type="domain" description="SCP" evidence="4">
    <location>
        <begin position="29"/>
        <end position="174"/>
    </location>
</feature>
<reference evidence="5 6" key="1">
    <citation type="submission" date="2019-12" db="EMBL/GenBank/DDBJ databases">
        <title>Complete genome sequence of Algicella marina strain 9Alg 56(T) isolated from the red alga Tichocarpus crinitus.</title>
        <authorList>
            <person name="Kim S.-G."/>
            <person name="Nedashkovskaya O.I."/>
        </authorList>
    </citation>
    <scope>NUCLEOTIDE SEQUENCE [LARGE SCALE GENOMIC DNA]</scope>
    <source>
        <strain evidence="5 6">9Alg 56</strain>
    </source>
</reference>
<dbReference type="PRINTS" id="PR00313">
    <property type="entry name" value="CABNDNGRPT"/>
</dbReference>
<dbReference type="Pfam" id="PF00188">
    <property type="entry name" value="CAP"/>
    <property type="match status" value="1"/>
</dbReference>
<dbReference type="CDD" id="cd05379">
    <property type="entry name" value="CAP_bacterial"/>
    <property type="match status" value="1"/>
</dbReference>
<protein>
    <recommendedName>
        <fullName evidence="4">SCP domain-containing protein</fullName>
    </recommendedName>
</protein>
<dbReference type="Proteomes" id="UP000464495">
    <property type="component" value="Chromosome"/>
</dbReference>
<keyword evidence="6" id="KW-1185">Reference proteome</keyword>
<keyword evidence="2" id="KW-0964">Secreted</keyword>
<dbReference type="KEGG" id="amaq:GO499_04350"/>
<evidence type="ECO:0000256" key="2">
    <source>
        <dbReference type="ARBA" id="ARBA00022525"/>
    </source>
</evidence>
<evidence type="ECO:0000313" key="6">
    <source>
        <dbReference type="Proteomes" id="UP000464495"/>
    </source>
</evidence>
<dbReference type="InterPro" id="IPR001343">
    <property type="entry name" value="Hemolysn_Ca-bd"/>
</dbReference>
<dbReference type="GO" id="GO:0005576">
    <property type="term" value="C:extracellular region"/>
    <property type="evidence" value="ECO:0007669"/>
    <property type="project" value="UniProtKB-SubCell"/>
</dbReference>
<evidence type="ECO:0000259" key="4">
    <source>
        <dbReference type="Pfam" id="PF00188"/>
    </source>
</evidence>
<sequence>MPTTIPSLPDSAYDLDFEGPSAQDQFIVELINRARADPNAESDRLDKALASGVSSGPKQALAVVGALDIAAEGHSRDMHEMDFFDHTNPFTGTSPWQRMEDAGYGPQGSFAGGENIAWISGYESPNSAGSAERLHNNLFRSDGHQRNILNGGFSEIGVGYEVGADNSQNVTQNFGDRGGYAYVTGVVIDDADGDEFYDIGEGQGEVRVTAWNAAGTFATSTWDAGGYSLRLPPGTYSLGFEGGDLNGQYVTTVTIGSDNVKIDVVEDRDAVSVAFLDLTTGADVFDGTDGVDLVNGLGGNDTLRGLAGDDTLKGGWGNDLLLGGAGNDRLFGSNGNDRMFGEGGADVARGGAGDDRLGGGDGRDKLWGGSGNDSIDGGGDRDSLNGHAGDDVLDGGAGGDWLNGGNGADILIGGAGGDRLRGGAGRDVYVDGAGSDVIYDEDAGRDDYFVMADGARDWVNGFGDADVLYFEQPGGVTGRSVSAGLALYIGGVHEMTLAGVTDSLADLRADGRVLDDSALPDGVLDLL</sequence>
<accession>A0A6P1SXV5</accession>
<dbReference type="InterPro" id="IPR050557">
    <property type="entry name" value="RTX_toxin/Mannuronan_C5-epim"/>
</dbReference>
<gene>
    <name evidence="5" type="ORF">GO499_04350</name>
</gene>
<evidence type="ECO:0000256" key="1">
    <source>
        <dbReference type="ARBA" id="ARBA00004613"/>
    </source>
</evidence>
<name>A0A6P1SXV5_9RHOB</name>
<dbReference type="SUPFAM" id="SSF51120">
    <property type="entry name" value="beta-Roll"/>
    <property type="match status" value="2"/>
</dbReference>
<dbReference type="AlphaFoldDB" id="A0A6P1SXV5"/>
<dbReference type="SUPFAM" id="SSF55797">
    <property type="entry name" value="PR-1-like"/>
    <property type="match status" value="1"/>
</dbReference>
<dbReference type="SUPFAM" id="SSF49464">
    <property type="entry name" value="Carboxypeptidase regulatory domain-like"/>
    <property type="match status" value="1"/>
</dbReference>
<dbReference type="PANTHER" id="PTHR38340:SF1">
    <property type="entry name" value="S-LAYER PROTEIN"/>
    <property type="match status" value="1"/>
</dbReference>
<comment type="subcellular location">
    <subcellularLocation>
        <location evidence="1">Secreted</location>
    </subcellularLocation>
</comment>
<dbReference type="InterPro" id="IPR011049">
    <property type="entry name" value="Serralysin-like_metalloprot_C"/>
</dbReference>
<feature type="region of interest" description="Disordered" evidence="3">
    <location>
        <begin position="350"/>
        <end position="390"/>
    </location>
</feature>
<dbReference type="RefSeq" id="WP_161861039.1">
    <property type="nucleotide sequence ID" value="NZ_CP046620.1"/>
</dbReference>
<organism evidence="5 6">
    <name type="scientific">Algicella marina</name>
    <dbReference type="NCBI Taxonomy" id="2683284"/>
    <lineage>
        <taxon>Bacteria</taxon>
        <taxon>Pseudomonadati</taxon>
        <taxon>Pseudomonadota</taxon>
        <taxon>Alphaproteobacteria</taxon>
        <taxon>Rhodobacterales</taxon>
        <taxon>Paracoccaceae</taxon>
        <taxon>Algicella</taxon>
    </lineage>
</organism>
<evidence type="ECO:0000313" key="5">
    <source>
        <dbReference type="EMBL" id="QHQ34470.1"/>
    </source>
</evidence>
<dbReference type="EMBL" id="CP046620">
    <property type="protein sequence ID" value="QHQ34470.1"/>
    <property type="molecule type" value="Genomic_DNA"/>
</dbReference>
<dbReference type="InterPro" id="IPR008969">
    <property type="entry name" value="CarboxyPept-like_regulatory"/>
</dbReference>
<dbReference type="GO" id="GO:0005509">
    <property type="term" value="F:calcium ion binding"/>
    <property type="evidence" value="ECO:0007669"/>
    <property type="project" value="InterPro"/>
</dbReference>
<dbReference type="PANTHER" id="PTHR38340">
    <property type="entry name" value="S-LAYER PROTEIN"/>
    <property type="match status" value="1"/>
</dbReference>
<dbReference type="Pfam" id="PF00353">
    <property type="entry name" value="HemolysinCabind"/>
    <property type="match status" value="4"/>
</dbReference>
<dbReference type="Gene3D" id="2.150.10.10">
    <property type="entry name" value="Serralysin-like metalloprotease, C-terminal"/>
    <property type="match status" value="3"/>
</dbReference>